<dbReference type="OrthoDB" id="384691at2157"/>
<dbReference type="RefSeq" id="WP_179370690.1">
    <property type="nucleotide sequence ID" value="NZ_CP026995.1"/>
</dbReference>
<dbReference type="EMBL" id="CP026995">
    <property type="protein sequence ID" value="QLH06828.1"/>
    <property type="molecule type" value="Genomic_DNA"/>
</dbReference>
<dbReference type="Proteomes" id="UP000509478">
    <property type="component" value="Chromosome"/>
</dbReference>
<dbReference type="GeneID" id="56067806"/>
<feature type="region of interest" description="Disordered" evidence="1">
    <location>
        <begin position="1"/>
        <end position="23"/>
    </location>
</feature>
<dbReference type="KEGG" id="nue:C5F50_06865"/>
<evidence type="ECO:0000313" key="2">
    <source>
        <dbReference type="EMBL" id="QLH06828.1"/>
    </source>
</evidence>
<organism evidence="2 3">
    <name type="scientific">Nitrosopumilus ureiphilus</name>
    <dbReference type="NCBI Taxonomy" id="1470067"/>
    <lineage>
        <taxon>Archaea</taxon>
        <taxon>Nitrososphaerota</taxon>
        <taxon>Nitrososphaeria</taxon>
        <taxon>Nitrosopumilales</taxon>
        <taxon>Nitrosopumilaceae</taxon>
        <taxon>Nitrosopumilus</taxon>
    </lineage>
</organism>
<keyword evidence="3" id="KW-1185">Reference proteome</keyword>
<evidence type="ECO:0000313" key="3">
    <source>
        <dbReference type="Proteomes" id="UP000509478"/>
    </source>
</evidence>
<dbReference type="AlphaFoldDB" id="A0A7D5M885"/>
<accession>A0A7D5M885</accession>
<protein>
    <submittedName>
        <fullName evidence="2">Uncharacterized protein</fullName>
    </submittedName>
</protein>
<sequence length="79" mass="9330">MQLLLSKKTSHSEATNNLVEGIPVEERENPLQIQSMPEKTLQIESIFHQTRLNIEIGMYWMLSKYQQSLHKKHHQETTK</sequence>
<name>A0A7D5M885_9ARCH</name>
<gene>
    <name evidence="2" type="ORF">C5F50_06865</name>
</gene>
<reference evidence="2 3" key="1">
    <citation type="submission" date="2018-02" db="EMBL/GenBank/DDBJ databases">
        <title>Complete genome of Nitrosopumilus ureaphilus PS0.</title>
        <authorList>
            <person name="Qin W."/>
            <person name="Zheng Y."/>
            <person name="Stahl D.A."/>
        </authorList>
    </citation>
    <scope>NUCLEOTIDE SEQUENCE [LARGE SCALE GENOMIC DNA]</scope>
    <source>
        <strain evidence="2 3">PS0</strain>
    </source>
</reference>
<evidence type="ECO:0000256" key="1">
    <source>
        <dbReference type="SAM" id="MobiDB-lite"/>
    </source>
</evidence>
<proteinExistence type="predicted"/>